<dbReference type="EMBL" id="JAGXOE010000655">
    <property type="protein sequence ID" value="MBS4104932.1"/>
    <property type="molecule type" value="Genomic_DNA"/>
</dbReference>
<name>A0ABS5NMQ2_TSUPA</name>
<dbReference type="SUPFAM" id="SSF46785">
    <property type="entry name" value="Winged helix' DNA-binding domain"/>
    <property type="match status" value="1"/>
</dbReference>
<evidence type="ECO:0000313" key="2">
    <source>
        <dbReference type="EMBL" id="MBS4104932.1"/>
    </source>
</evidence>
<evidence type="ECO:0000259" key="1">
    <source>
        <dbReference type="PROSITE" id="PS50956"/>
    </source>
</evidence>
<dbReference type="PRINTS" id="PR00033">
    <property type="entry name" value="HTHASNC"/>
</dbReference>
<dbReference type="Gene3D" id="1.10.10.10">
    <property type="entry name" value="Winged helix-like DNA-binding domain superfamily/Winged helix DNA-binding domain"/>
    <property type="match status" value="1"/>
</dbReference>
<sequence length="37" mass="4136">MPLDEIDRRLIDELQVDADRTLRDLGDIVGLSPSAVQ</sequence>
<proteinExistence type="predicted"/>
<feature type="domain" description="HTH asnC-type" evidence="1">
    <location>
        <begin position="3"/>
        <end position="37"/>
    </location>
</feature>
<keyword evidence="3" id="KW-1185">Reference proteome</keyword>
<dbReference type="Proteomes" id="UP000676853">
    <property type="component" value="Unassembled WGS sequence"/>
</dbReference>
<dbReference type="InterPro" id="IPR000485">
    <property type="entry name" value="AsnC-type_HTH_dom"/>
</dbReference>
<comment type="caution">
    <text evidence="2">The sequence shown here is derived from an EMBL/GenBank/DDBJ whole genome shotgun (WGS) entry which is preliminary data.</text>
</comment>
<gene>
    <name evidence="2" type="ORF">KFZ73_27320</name>
</gene>
<reference evidence="2 3" key="1">
    <citation type="submission" date="2021-04" db="EMBL/GenBank/DDBJ databases">
        <title>Whole genome sequence analysis of a thiophenic sulfur metabolizing bacteria.</title>
        <authorList>
            <person name="Akhtar N."/>
            <person name="Akram J."/>
            <person name="Aslam A."/>
        </authorList>
    </citation>
    <scope>NUCLEOTIDE SEQUENCE [LARGE SCALE GENOMIC DNA]</scope>
    <source>
        <strain evidence="2 3">3OW</strain>
    </source>
</reference>
<evidence type="ECO:0000313" key="3">
    <source>
        <dbReference type="Proteomes" id="UP000676853"/>
    </source>
</evidence>
<accession>A0ABS5NMQ2</accession>
<dbReference type="PROSITE" id="PS50956">
    <property type="entry name" value="HTH_ASNC_2"/>
    <property type="match status" value="1"/>
</dbReference>
<dbReference type="InterPro" id="IPR036390">
    <property type="entry name" value="WH_DNA-bd_sf"/>
</dbReference>
<protein>
    <submittedName>
        <fullName evidence="2">AsnC family protein</fullName>
    </submittedName>
</protein>
<feature type="non-terminal residue" evidence="2">
    <location>
        <position position="37"/>
    </location>
</feature>
<dbReference type="RefSeq" id="WP_212555747.1">
    <property type="nucleotide sequence ID" value="NZ_JAGXOE010000655.1"/>
</dbReference>
<dbReference type="Pfam" id="PF13404">
    <property type="entry name" value="HTH_AsnC-type"/>
    <property type="match status" value="1"/>
</dbReference>
<dbReference type="InterPro" id="IPR036388">
    <property type="entry name" value="WH-like_DNA-bd_sf"/>
</dbReference>
<organism evidence="2 3">
    <name type="scientific">Tsukamurella paurometabola</name>
    <name type="common">Corynebacterium paurometabolum</name>
    <dbReference type="NCBI Taxonomy" id="2061"/>
    <lineage>
        <taxon>Bacteria</taxon>
        <taxon>Bacillati</taxon>
        <taxon>Actinomycetota</taxon>
        <taxon>Actinomycetes</taxon>
        <taxon>Mycobacteriales</taxon>
        <taxon>Tsukamurellaceae</taxon>
        <taxon>Tsukamurella</taxon>
    </lineage>
</organism>